<accession>A0A182V0B9</accession>
<dbReference type="Gene3D" id="3.30.40.10">
    <property type="entry name" value="Zinc/RING finger domain, C3HC4 (zinc finger)"/>
    <property type="match status" value="2"/>
</dbReference>
<keyword evidence="7" id="KW-0862">Zinc</keyword>
<evidence type="ECO:0000256" key="8">
    <source>
        <dbReference type="PROSITE-ProRule" id="PRU00175"/>
    </source>
</evidence>
<evidence type="ECO:0000259" key="10">
    <source>
        <dbReference type="PROSITE" id="PS51805"/>
    </source>
</evidence>
<feature type="domain" description="RING-type" evidence="9">
    <location>
        <begin position="209"/>
        <end position="264"/>
    </location>
</feature>
<evidence type="ECO:0000313" key="12">
    <source>
        <dbReference type="Proteomes" id="UP000075903"/>
    </source>
</evidence>
<evidence type="ECO:0000313" key="11">
    <source>
        <dbReference type="EnsemblMetazoa" id="AMEM006723-PA"/>
    </source>
</evidence>
<keyword evidence="12" id="KW-1185">Reference proteome</keyword>
<dbReference type="STRING" id="30066.A0A182V0B9"/>
<comment type="subcellular location">
    <subcellularLocation>
        <location evidence="1">Nucleus</location>
    </subcellularLocation>
</comment>
<evidence type="ECO:0000256" key="7">
    <source>
        <dbReference type="ARBA" id="ARBA00022833"/>
    </source>
</evidence>
<dbReference type="CDD" id="cd15669">
    <property type="entry name" value="ePHD_PHF7_G2E3_like"/>
    <property type="match status" value="1"/>
</dbReference>
<proteinExistence type="predicted"/>
<dbReference type="InterPro" id="IPR034732">
    <property type="entry name" value="EPHD"/>
</dbReference>
<dbReference type="GO" id="GO:0008270">
    <property type="term" value="F:zinc ion binding"/>
    <property type="evidence" value="ECO:0007669"/>
    <property type="project" value="UniProtKB-KW"/>
</dbReference>
<dbReference type="VEuPathDB" id="VectorBase:AMEM006723"/>
<keyword evidence="4" id="KW-0479">Metal-binding</keyword>
<evidence type="ECO:0000256" key="1">
    <source>
        <dbReference type="ARBA" id="ARBA00004123"/>
    </source>
</evidence>
<dbReference type="PROSITE" id="PS50089">
    <property type="entry name" value="ZF_RING_2"/>
    <property type="match status" value="1"/>
</dbReference>
<evidence type="ECO:0000256" key="4">
    <source>
        <dbReference type="ARBA" id="ARBA00022723"/>
    </source>
</evidence>
<dbReference type="SUPFAM" id="SSF57903">
    <property type="entry name" value="FYVE/PHD zinc finger"/>
    <property type="match status" value="1"/>
</dbReference>
<dbReference type="Pfam" id="PF13771">
    <property type="entry name" value="zf-HC5HC2H"/>
    <property type="match status" value="1"/>
</dbReference>
<sequence>MNVALLSIGFIKHRRLYPAPQKKKKKINLRPCLGCCFGEQKYSSRCHMNETTRFNVSYCSDPLFKLRVLKQATVEKCDICLLNENNPLRYGEFVEKVYKTQRKIRAHYFCLLSGTNIPQNGSTPAGIAGFKISDVLSSYAEYREKQCYYCRHPSAPVECAQAGCGRRFHYICGYSNSCVTQFGGEFRSYCDQHLPEGCRVPVTTKGRRCSICFEDLPQVTEPDYNPLSIVRTHCDSECPPGLLHRECVQRFAYTSGYNFKCPLCWNKAFRVHAAEVGIFIPQRESAWEREPGAFKDLHKRKCTAVDCKVGNGRNAANQLVGCKVCGGQLMHRQCCGVSDADDYLCSGCRDESFVRLV</sequence>
<comment type="pathway">
    <text evidence="2">Protein modification; protein ubiquitination.</text>
</comment>
<dbReference type="PANTHER" id="PTHR12420:SF42">
    <property type="entry name" value="G2_M PHASE-SPECIFIC E3 UBIQUITIN-PROTEIN LIGASE"/>
    <property type="match status" value="1"/>
</dbReference>
<dbReference type="AlphaFoldDB" id="A0A182V0B9"/>
<dbReference type="PANTHER" id="PTHR12420">
    <property type="entry name" value="PHD FINGER PROTEIN"/>
    <property type="match status" value="1"/>
</dbReference>
<dbReference type="GO" id="GO:0005634">
    <property type="term" value="C:nucleus"/>
    <property type="evidence" value="ECO:0007669"/>
    <property type="project" value="TreeGrafter"/>
</dbReference>
<keyword evidence="5 8" id="KW-0863">Zinc-finger</keyword>
<dbReference type="EnsemblMetazoa" id="AMEM006723-RA">
    <property type="protein sequence ID" value="AMEM006723-PA"/>
    <property type="gene ID" value="AMEM006723"/>
</dbReference>
<dbReference type="PROSITE" id="PS51805">
    <property type="entry name" value="EPHD"/>
    <property type="match status" value="1"/>
</dbReference>
<name>A0A182V0B9_ANOME</name>
<evidence type="ECO:0000256" key="2">
    <source>
        <dbReference type="ARBA" id="ARBA00004906"/>
    </source>
</evidence>
<dbReference type="InterPro" id="IPR011011">
    <property type="entry name" value="Znf_FYVE_PHD"/>
</dbReference>
<dbReference type="InterPro" id="IPR001841">
    <property type="entry name" value="Znf_RING"/>
</dbReference>
<dbReference type="VEuPathDB" id="VectorBase:AMEM21_005046"/>
<organism evidence="11 12">
    <name type="scientific">Anopheles merus</name>
    <name type="common">Mosquito</name>
    <dbReference type="NCBI Taxonomy" id="30066"/>
    <lineage>
        <taxon>Eukaryota</taxon>
        <taxon>Metazoa</taxon>
        <taxon>Ecdysozoa</taxon>
        <taxon>Arthropoda</taxon>
        <taxon>Hexapoda</taxon>
        <taxon>Insecta</taxon>
        <taxon>Pterygota</taxon>
        <taxon>Neoptera</taxon>
        <taxon>Endopterygota</taxon>
        <taxon>Diptera</taxon>
        <taxon>Nematocera</taxon>
        <taxon>Culicoidea</taxon>
        <taxon>Culicidae</taxon>
        <taxon>Anophelinae</taxon>
        <taxon>Anopheles</taxon>
    </lineage>
</organism>
<dbReference type="InterPro" id="IPR051188">
    <property type="entry name" value="PHD-type_Zinc_Finger"/>
</dbReference>
<keyword evidence="3" id="KW-0808">Transferase</keyword>
<dbReference type="InterPro" id="IPR042013">
    <property type="entry name" value="PHF7/G2E3_ePHD"/>
</dbReference>
<keyword evidence="6" id="KW-0833">Ubl conjugation pathway</keyword>
<protein>
    <recommendedName>
        <fullName evidence="13">PHD-type domain-containing protein</fullName>
    </recommendedName>
</protein>
<evidence type="ECO:0000259" key="9">
    <source>
        <dbReference type="PROSITE" id="PS50089"/>
    </source>
</evidence>
<dbReference type="Proteomes" id="UP000075903">
    <property type="component" value="Unassembled WGS sequence"/>
</dbReference>
<dbReference type="InterPro" id="IPR013083">
    <property type="entry name" value="Znf_RING/FYVE/PHD"/>
</dbReference>
<evidence type="ECO:0000256" key="5">
    <source>
        <dbReference type="ARBA" id="ARBA00022771"/>
    </source>
</evidence>
<reference evidence="11" key="1">
    <citation type="submission" date="2020-05" db="UniProtKB">
        <authorList>
            <consortium name="EnsemblMetazoa"/>
        </authorList>
    </citation>
    <scope>IDENTIFICATION</scope>
    <source>
        <strain evidence="11">MAF</strain>
    </source>
</reference>
<evidence type="ECO:0008006" key="13">
    <source>
        <dbReference type="Google" id="ProtNLM"/>
    </source>
</evidence>
<evidence type="ECO:0000256" key="3">
    <source>
        <dbReference type="ARBA" id="ARBA00022679"/>
    </source>
</evidence>
<feature type="domain" description="PHD-type" evidence="10">
    <location>
        <begin position="77"/>
        <end position="194"/>
    </location>
</feature>
<evidence type="ECO:0000256" key="6">
    <source>
        <dbReference type="ARBA" id="ARBA00022786"/>
    </source>
</evidence>